<dbReference type="AlphaFoldDB" id="H3A277"/>
<dbReference type="EMBL" id="AFYH01234205">
    <property type="status" value="NOT_ANNOTATED_CDS"/>
    <property type="molecule type" value="Genomic_DNA"/>
</dbReference>
<proteinExistence type="predicted"/>
<dbReference type="EMBL" id="AFYH01234209">
    <property type="status" value="NOT_ANNOTATED_CDS"/>
    <property type="molecule type" value="Genomic_DNA"/>
</dbReference>
<evidence type="ECO:0000256" key="2">
    <source>
        <dbReference type="ARBA" id="ARBA00004496"/>
    </source>
</evidence>
<dbReference type="GO" id="GO:0003729">
    <property type="term" value="F:mRNA binding"/>
    <property type="evidence" value="ECO:0007669"/>
    <property type="project" value="TreeGrafter"/>
</dbReference>
<dbReference type="GO" id="GO:0008380">
    <property type="term" value="P:RNA splicing"/>
    <property type="evidence" value="ECO:0007669"/>
    <property type="project" value="UniProtKB-KW"/>
</dbReference>
<feature type="site" description="Interaction with RNA" evidence="10">
    <location>
        <position position="152"/>
    </location>
</feature>
<protein>
    <recommendedName>
        <fullName evidence="8 9">RNA binding protein fox-1 homolog 2</fullName>
    </recommendedName>
</protein>
<feature type="region of interest" description="Disordered" evidence="11">
    <location>
        <begin position="1"/>
        <end position="120"/>
    </location>
</feature>
<dbReference type="GO" id="GO:0005737">
    <property type="term" value="C:cytoplasm"/>
    <property type="evidence" value="ECO:0007669"/>
    <property type="project" value="UniProtKB-SubCell"/>
</dbReference>
<dbReference type="EMBL" id="AFYH01234201">
    <property type="status" value="NOT_ANNOTATED_CDS"/>
    <property type="molecule type" value="Genomic_DNA"/>
</dbReference>
<evidence type="ECO:0000256" key="10">
    <source>
        <dbReference type="PIRSR" id="PIRSR037932-1"/>
    </source>
</evidence>
<feature type="site" description="Interaction with RNA" evidence="10">
    <location>
        <position position="122"/>
    </location>
</feature>
<dbReference type="EMBL" id="AFYH01234206">
    <property type="status" value="NOT_ANNOTATED_CDS"/>
    <property type="molecule type" value="Genomic_DNA"/>
</dbReference>
<dbReference type="InterPro" id="IPR012677">
    <property type="entry name" value="Nucleotide-bd_a/b_plait_sf"/>
</dbReference>
<keyword evidence="7 9" id="KW-0539">Nucleus</keyword>
<dbReference type="InterPro" id="IPR034237">
    <property type="entry name" value="FOX1_RRM"/>
</dbReference>
<dbReference type="CDD" id="cd12407">
    <property type="entry name" value="RRM_FOX1_like"/>
    <property type="match status" value="1"/>
</dbReference>
<reference evidence="13" key="3">
    <citation type="submission" date="2025-09" db="UniProtKB">
        <authorList>
            <consortium name="Ensembl"/>
        </authorList>
    </citation>
    <scope>IDENTIFICATION</scope>
</reference>
<feature type="compositionally biased region" description="Polar residues" evidence="11">
    <location>
        <begin position="47"/>
        <end position="105"/>
    </location>
</feature>
<reference evidence="13" key="2">
    <citation type="submission" date="2025-08" db="UniProtKB">
        <authorList>
            <consortium name="Ensembl"/>
        </authorList>
    </citation>
    <scope>IDENTIFICATION</scope>
</reference>
<evidence type="ECO:0000256" key="11">
    <source>
        <dbReference type="SAM" id="MobiDB-lite"/>
    </source>
</evidence>
<dbReference type="EMBL" id="AFYH01234200">
    <property type="status" value="NOT_ANNOTATED_CDS"/>
    <property type="molecule type" value="Genomic_DNA"/>
</dbReference>
<dbReference type="OMA" id="HDENTTH"/>
<keyword evidence="5 9" id="KW-0694">RNA-binding</keyword>
<evidence type="ECO:0000256" key="1">
    <source>
        <dbReference type="ARBA" id="ARBA00004123"/>
    </source>
</evidence>
<keyword evidence="14" id="KW-1185">Reference proteome</keyword>
<evidence type="ECO:0000313" key="14">
    <source>
        <dbReference type="Proteomes" id="UP000008672"/>
    </source>
</evidence>
<feature type="site" description="Interaction with RNA" evidence="10">
    <location>
        <position position="123"/>
    </location>
</feature>
<dbReference type="GO" id="GO:0007399">
    <property type="term" value="P:nervous system development"/>
    <property type="evidence" value="ECO:0007669"/>
    <property type="project" value="InterPro"/>
</dbReference>
<dbReference type="InterPro" id="IPR047131">
    <property type="entry name" value="RBFOX1-like"/>
</dbReference>
<evidence type="ECO:0000256" key="4">
    <source>
        <dbReference type="ARBA" id="ARBA00022664"/>
    </source>
</evidence>
<reference evidence="14" key="1">
    <citation type="submission" date="2011-08" db="EMBL/GenBank/DDBJ databases">
        <title>The draft genome of Latimeria chalumnae.</title>
        <authorList>
            <person name="Di Palma F."/>
            <person name="Alfoldi J."/>
            <person name="Johnson J."/>
            <person name="Berlin A."/>
            <person name="Gnerre S."/>
            <person name="Jaffe D."/>
            <person name="MacCallum I."/>
            <person name="Young S."/>
            <person name="Walker B.J."/>
            <person name="Lander E."/>
            <person name="Lindblad-Toh K."/>
        </authorList>
    </citation>
    <scope>NUCLEOTIDE SEQUENCE [LARGE SCALE GENOMIC DNA]</scope>
    <source>
        <strain evidence="14">Wild caught</strain>
    </source>
</reference>
<dbReference type="SUPFAM" id="SSF54928">
    <property type="entry name" value="RNA-binding domain, RBD"/>
    <property type="match status" value="1"/>
</dbReference>
<evidence type="ECO:0000256" key="6">
    <source>
        <dbReference type="ARBA" id="ARBA00023187"/>
    </source>
</evidence>
<dbReference type="PANTHER" id="PTHR15597">
    <property type="entry name" value="ATAXIN 2-BINDING PROTEIN 1-RELATED"/>
    <property type="match status" value="1"/>
</dbReference>
<dbReference type="EMBL" id="AFYH01234207">
    <property type="status" value="NOT_ANNOTATED_CDS"/>
    <property type="molecule type" value="Genomic_DNA"/>
</dbReference>
<comment type="function">
    <text evidence="9">RNA-binding protein that regulates alternative splicing events.</text>
</comment>
<keyword evidence="3" id="KW-0963">Cytoplasm</keyword>
<dbReference type="Proteomes" id="UP000008672">
    <property type="component" value="Unassembled WGS sequence"/>
</dbReference>
<accession>H3A277</accession>
<dbReference type="InterPro" id="IPR035979">
    <property type="entry name" value="RBD_domain_sf"/>
</dbReference>
<dbReference type="HOGENOM" id="CLU_048440_0_1_1"/>
<organism evidence="13 14">
    <name type="scientific">Latimeria chalumnae</name>
    <name type="common">Coelacanth</name>
    <dbReference type="NCBI Taxonomy" id="7897"/>
    <lineage>
        <taxon>Eukaryota</taxon>
        <taxon>Metazoa</taxon>
        <taxon>Chordata</taxon>
        <taxon>Craniata</taxon>
        <taxon>Vertebrata</taxon>
        <taxon>Euteleostomi</taxon>
        <taxon>Coelacanthiformes</taxon>
        <taxon>Coelacanthidae</taxon>
        <taxon>Latimeria</taxon>
    </lineage>
</organism>
<dbReference type="InterPro" id="IPR000504">
    <property type="entry name" value="RRM_dom"/>
</dbReference>
<dbReference type="eggNOG" id="KOG0125">
    <property type="taxonomic scope" value="Eukaryota"/>
</dbReference>
<dbReference type="PANTHER" id="PTHR15597:SF31">
    <property type="entry name" value="RNA BINDING PROTEIN FOX-1 HOMOLOG 2"/>
    <property type="match status" value="1"/>
</dbReference>
<evidence type="ECO:0000256" key="9">
    <source>
        <dbReference type="PIRNR" id="PIRNR037932"/>
    </source>
</evidence>
<dbReference type="Pfam" id="PF12414">
    <property type="entry name" value="Fox-1_C"/>
    <property type="match status" value="1"/>
</dbReference>
<dbReference type="PIRSF" id="PIRSF037932">
    <property type="entry name" value="Ataxin_2_bd_A2BP"/>
    <property type="match status" value="1"/>
</dbReference>
<dbReference type="PROSITE" id="PS50102">
    <property type="entry name" value="RRM"/>
    <property type="match status" value="1"/>
</dbReference>
<evidence type="ECO:0000256" key="3">
    <source>
        <dbReference type="ARBA" id="ARBA00022490"/>
    </source>
</evidence>
<dbReference type="Ensembl" id="ENSLACT00000003782.1">
    <property type="protein sequence ID" value="ENSLACP00000003748.1"/>
    <property type="gene ID" value="ENSLACG00000003339.1"/>
</dbReference>
<dbReference type="InterPro" id="IPR025670">
    <property type="entry name" value="Fox-1_C_dom"/>
</dbReference>
<dbReference type="STRING" id="7897.ENSLACP00000003748"/>
<feature type="site" description="Interaction with RNA" evidence="10">
    <location>
        <position position="156"/>
    </location>
</feature>
<evidence type="ECO:0000313" key="13">
    <source>
        <dbReference type="Ensembl" id="ENSLACP00000003748.1"/>
    </source>
</evidence>
<dbReference type="Gene3D" id="3.30.70.330">
    <property type="match status" value="1"/>
</dbReference>
<feature type="site" description="Interaction with RNA" evidence="10">
    <location>
        <position position="147"/>
    </location>
</feature>
<feature type="site" description="Interaction with RNA" evidence="10">
    <location>
        <position position="114"/>
    </location>
</feature>
<dbReference type="Pfam" id="PF00076">
    <property type="entry name" value="RRM_1"/>
    <property type="match status" value="1"/>
</dbReference>
<dbReference type="EMBL" id="AFYH01234204">
    <property type="status" value="NOT_ANNOTATED_CDS"/>
    <property type="molecule type" value="Genomic_DNA"/>
</dbReference>
<keyword evidence="6 9" id="KW-0508">mRNA splicing</keyword>
<dbReference type="EMBL" id="AFYH01234208">
    <property type="status" value="NOT_ANNOTATED_CDS"/>
    <property type="molecule type" value="Genomic_DNA"/>
</dbReference>
<dbReference type="GO" id="GO:0006397">
    <property type="term" value="P:mRNA processing"/>
    <property type="evidence" value="ECO:0007669"/>
    <property type="project" value="UniProtKB-KW"/>
</dbReference>
<feature type="site" description="Interaction with RNA" evidence="10">
    <location>
        <position position="193"/>
    </location>
</feature>
<dbReference type="GO" id="GO:0000381">
    <property type="term" value="P:regulation of alternative mRNA splicing, via spliceosome"/>
    <property type="evidence" value="ECO:0007669"/>
    <property type="project" value="InterPro"/>
</dbReference>
<name>H3A277_LATCH</name>
<feature type="site" description="Interaction with RNA" evidence="10">
    <location>
        <position position="180"/>
    </location>
</feature>
<evidence type="ECO:0000256" key="8">
    <source>
        <dbReference type="ARBA" id="ARBA00040383"/>
    </source>
</evidence>
<dbReference type="EMBL" id="AFYH01234203">
    <property type="status" value="NOT_ANNOTATED_CDS"/>
    <property type="molecule type" value="Genomic_DNA"/>
</dbReference>
<dbReference type="SMART" id="SM00360">
    <property type="entry name" value="RRM"/>
    <property type="match status" value="1"/>
</dbReference>
<dbReference type="Bgee" id="ENSLACG00000003339">
    <property type="expression patterns" value="Expressed in pectoral fin and 6 other cell types or tissues"/>
</dbReference>
<dbReference type="InParanoid" id="H3A277"/>
<dbReference type="GeneTree" id="ENSGT00940000157534"/>
<dbReference type="EMBL" id="AFYH01234202">
    <property type="status" value="NOT_ANNOTATED_CDS"/>
    <property type="molecule type" value="Genomic_DNA"/>
</dbReference>
<evidence type="ECO:0000256" key="5">
    <source>
        <dbReference type="ARBA" id="ARBA00022884"/>
    </source>
</evidence>
<evidence type="ECO:0000259" key="12">
    <source>
        <dbReference type="PROSITE" id="PS50102"/>
    </source>
</evidence>
<dbReference type="FunCoup" id="H3A277">
    <property type="interactions" value="2300"/>
</dbReference>
<comment type="subcellular location">
    <subcellularLocation>
        <location evidence="2">Cytoplasm</location>
    </subcellularLocation>
    <subcellularLocation>
        <location evidence="1 9">Nucleus</location>
    </subcellularLocation>
</comment>
<dbReference type="InterPro" id="IPR017325">
    <property type="entry name" value="RBFOX1-3"/>
</dbReference>
<keyword evidence="4 9" id="KW-0507">mRNA processing</keyword>
<sequence length="383" mass="41184">MEKKISFLQGNQEPTATPDAMVQPYAAMPYPPPQNGIPAEYGVPHTQEYTAQTTEHPLSIYGPTQTHGEQNTSVASTQNGSSTQTEGAAQTDGQQNPTQTQSSDSGESKPSPKRLHVSNIPFRFRDPDLRQMFGQFGKILDVEIIFNERGSKGFGFVTFETSADADRAREKLHGTVVEGRKIEEKPVNHNASRPCTHRKVTRPTISGWKLSPVVGAVYGPELYAGESTSRSLCGQKAFYPLSLRGGKQQQILFLFSHAVPGFPYPTAATTAAAFRGAHLRGRGRTVYSAVRAAVPPTAIQAYPGVVYQDGFYGAEIYGGYAAYRYAQPATAATAAAATAAAAAAYSDGYGRVYTADPYHALAPYGVGAVASLYRGGYSRFAPY</sequence>
<evidence type="ECO:0000256" key="7">
    <source>
        <dbReference type="ARBA" id="ARBA00023242"/>
    </source>
</evidence>
<dbReference type="GO" id="GO:0005634">
    <property type="term" value="C:nucleus"/>
    <property type="evidence" value="ECO:0007669"/>
    <property type="project" value="UniProtKB-SubCell"/>
</dbReference>
<feature type="domain" description="RRM" evidence="12">
    <location>
        <begin position="113"/>
        <end position="189"/>
    </location>
</feature>
<gene>
    <name evidence="13" type="primary">RBFOX2</name>
</gene>